<evidence type="ECO:0000313" key="2">
    <source>
        <dbReference type="Proteomes" id="UP001230649"/>
    </source>
</evidence>
<name>A0ACC2WST6_9TREE</name>
<sequence>MTGINRRHKNPIHDPSTSRATNISKVRGSIRSLHKQAFAPRISRARGGTRRVMGRLIGSLASTGEAGRSGLRGEESEANESRADHQQETYPAVHQESDPRRSSSAPGTKLRITGRLTIDELLSEGNLAGLPEKYRHARKDERQQYGSAETMQDGEEDMEIVNDEEDAQSNASDDPLLLYPTRGRRLHTEESMIQELRIHNYPATLPPNQSPRTYSSESAWQEPGTLSSLAEEYDTDFDAERDRFSDAGEDEMLDSVDDVDSVKGEERGKEEYDVDGYHSGKHTSAFETATHFADSDVKTQTGRPARLSRPEEVSRFFSNATTTITHSTTNGVRLPPFAETFANDSAIGSWPTSTVTGTNHQSETSVCVDSSARRDVRVAMQTVRGDGSGKQDVLGHDVDMESKAREYGFVRASTVTQGTRFDGLIVGASNQQRDGNTQDGACDRPSRTEGFTFDICKAINSPRKGSGVEDLLDSISKPAQRSRVKKPRTIQLTDSPHSPTRLVSEPSFEICDPVDNAFSKSVAHQGGGFSQDWSLTVCNHSGDVDSGDELFYKRWVRGGALSKYKDDEESLQSEPLMEVDIERAAFEEIPENETEVDGDSYEIEDGEASEGEVTFQPRLYSNMAGPHTQQFRPTSLWPRPSIIDQQAAMMQWYEHSKGEQTLERRRSVRVSMMNGRHWPGDHIGGSDRYAVMMNRHRNDDTWLYEGGSADPEVWEVVEEIDTGLELLGEDGSPYVFEPVVADAEEIQSTVDERRSLDPAFPDTNGSVLFDVSENPFLERGPAVQEICDGKSTPPTLDEIVVTYNYPSDKKAEEGETSGEAGVYTSTEFTEEEVLREVADYLDDLSRVFAKALAESRETV</sequence>
<dbReference type="EMBL" id="JASBWS010000010">
    <property type="protein sequence ID" value="KAJ9114102.1"/>
    <property type="molecule type" value="Genomic_DNA"/>
</dbReference>
<protein>
    <submittedName>
        <fullName evidence="1">Uncharacterized protein</fullName>
    </submittedName>
</protein>
<proteinExistence type="predicted"/>
<organism evidence="1 2">
    <name type="scientific">Naganishia adeliensis</name>
    <dbReference type="NCBI Taxonomy" id="92952"/>
    <lineage>
        <taxon>Eukaryota</taxon>
        <taxon>Fungi</taxon>
        <taxon>Dikarya</taxon>
        <taxon>Basidiomycota</taxon>
        <taxon>Agaricomycotina</taxon>
        <taxon>Tremellomycetes</taxon>
        <taxon>Filobasidiales</taxon>
        <taxon>Filobasidiaceae</taxon>
        <taxon>Naganishia</taxon>
    </lineage>
</organism>
<gene>
    <name evidence="1" type="ORF">QFC20_001618</name>
</gene>
<evidence type="ECO:0000313" key="1">
    <source>
        <dbReference type="EMBL" id="KAJ9114102.1"/>
    </source>
</evidence>
<accession>A0ACC2WST6</accession>
<comment type="caution">
    <text evidence="1">The sequence shown here is derived from an EMBL/GenBank/DDBJ whole genome shotgun (WGS) entry which is preliminary data.</text>
</comment>
<keyword evidence="2" id="KW-1185">Reference proteome</keyword>
<reference evidence="1" key="1">
    <citation type="submission" date="2023-04" db="EMBL/GenBank/DDBJ databases">
        <title>Draft Genome sequencing of Naganishia species isolated from polar environments using Oxford Nanopore Technology.</title>
        <authorList>
            <person name="Leo P."/>
            <person name="Venkateswaran K."/>
        </authorList>
    </citation>
    <scope>NUCLEOTIDE SEQUENCE</scope>
    <source>
        <strain evidence="1">MNA-CCFEE 5262</strain>
    </source>
</reference>
<dbReference type="Proteomes" id="UP001230649">
    <property type="component" value="Unassembled WGS sequence"/>
</dbReference>